<dbReference type="Gene3D" id="3.40.50.300">
    <property type="entry name" value="P-loop containing nucleotide triphosphate hydrolases"/>
    <property type="match status" value="1"/>
</dbReference>
<gene>
    <name evidence="5" type="ORF">N658DRAFT_293023</name>
</gene>
<dbReference type="PANTHER" id="PTHR10039">
    <property type="entry name" value="AMELOGENIN"/>
    <property type="match status" value="1"/>
</dbReference>
<dbReference type="Proteomes" id="UP001305647">
    <property type="component" value="Unassembled WGS sequence"/>
</dbReference>
<evidence type="ECO:0000313" key="5">
    <source>
        <dbReference type="EMBL" id="KAK4097349.1"/>
    </source>
</evidence>
<protein>
    <recommendedName>
        <fullName evidence="7">NACHT domain-containing protein</fullName>
    </recommendedName>
</protein>
<dbReference type="InterPro" id="IPR056693">
    <property type="entry name" value="DUF7791"/>
</dbReference>
<evidence type="ECO:0000259" key="4">
    <source>
        <dbReference type="Pfam" id="PF25053"/>
    </source>
</evidence>
<dbReference type="Pfam" id="PF24883">
    <property type="entry name" value="NPHP3_N"/>
    <property type="match status" value="1"/>
</dbReference>
<proteinExistence type="predicted"/>
<sequence length="954" mass="108045">MEPFSALGFACNIVQFVDFSCKLFSSANAIYRSASGAAPAVNDATTIARTLHDLSSRLVAQPTTGPQDDEQNPRGPINTILDDLALGCRSASAELLAALDGLHARATGSRWSSFKVALLTVMKSDKLKDLENRLEHYRRQIIMALEILQSEQQSAVLRKLNGLYEANSRLQADMAYQISDVRAAILNAVAGIKDELSRQDLQTVIGRSNMSSDEFFQGLQDRRAVDIEPLVGSLSNNARAGSQIFVSLRLLKTLRFNSMSFRYSKVAGAHNNTFQWMFHNTFKHWLTSEHPIFWISGKPGSGKSTLMKFLVDHDDIPRYLAHQAGGSKVVIASYFFWINGTEMQKSQEGLLRSLLYDLLRQEPHLIRFTFPDQAQLLDMGYTEDQLPPWERHQLLASFRRLLHRGITGSRVCIFIDGLDEYEGEHEELIQIVRDMAHARVKLCISSRPWNIFEHAFGNDVVHKLYLEQFNRPDIELYVRDKLQSRPDFQVVRARHLEADRLILEIIDKAQGVFLWVYLVVRSLIQGLLNWDRIEDLQRRLRAFPSDLDDFFSHILESLDGAYRVQTARLFQVSLAAPRPLSLLNYWYIDMDEVDEHFLSRMSNLALYPQELAARQGEMGKRLNGRFKGLLEVTTLPNAEPPYCHRVDFLHRTVKDFLRTTAVQKQLVVWSMLQRQDSFVEYGQPPPQTTKFDPYRTLCKSSLAMLKSAPVRYGYLRGPGPTKDLISDMFFAAQQYEMANGASLGPLLDGLQGVILQRIKEFPTQQPGYPWANWGSSDFLTHAIKWNLVLYVRDHLLSTPPSSPLKLHLLDCALRGRFGRNGETTLGPNPQMVETILNTGPHATLDEKARFFAAPPFSAAALQRLPALASVASAGQPLVAPPEMCEGLYSSLMLLVTHNALRVKHDSEVWQGLSALMSSEELASLRRTQQIQAMRKSWNPFRRWFSTRTVAGPPG</sequence>
<evidence type="ECO:0000313" key="6">
    <source>
        <dbReference type="Proteomes" id="UP001305647"/>
    </source>
</evidence>
<evidence type="ECO:0000256" key="2">
    <source>
        <dbReference type="SAM" id="Coils"/>
    </source>
</evidence>
<dbReference type="AlphaFoldDB" id="A0AAN6SYC8"/>
<keyword evidence="6" id="KW-1185">Reference proteome</keyword>
<comment type="caution">
    <text evidence="5">The sequence shown here is derived from an EMBL/GenBank/DDBJ whole genome shotgun (WGS) entry which is preliminary data.</text>
</comment>
<dbReference type="Pfam" id="PF25053">
    <property type="entry name" value="DUF7791"/>
    <property type="match status" value="1"/>
</dbReference>
<dbReference type="SUPFAM" id="SSF52540">
    <property type="entry name" value="P-loop containing nucleoside triphosphate hydrolases"/>
    <property type="match status" value="1"/>
</dbReference>
<dbReference type="PANTHER" id="PTHR10039:SF5">
    <property type="entry name" value="NACHT DOMAIN-CONTAINING PROTEIN"/>
    <property type="match status" value="1"/>
</dbReference>
<reference evidence="5" key="2">
    <citation type="submission" date="2023-05" db="EMBL/GenBank/DDBJ databases">
        <authorList>
            <consortium name="Lawrence Berkeley National Laboratory"/>
            <person name="Steindorff A."/>
            <person name="Hensen N."/>
            <person name="Bonometti L."/>
            <person name="Westerberg I."/>
            <person name="Brannstrom I.O."/>
            <person name="Guillou S."/>
            <person name="Cros-Aarteil S."/>
            <person name="Calhoun S."/>
            <person name="Haridas S."/>
            <person name="Kuo A."/>
            <person name="Mondo S."/>
            <person name="Pangilinan J."/>
            <person name="Riley R."/>
            <person name="Labutti K."/>
            <person name="Andreopoulos B."/>
            <person name="Lipzen A."/>
            <person name="Chen C."/>
            <person name="Yanf M."/>
            <person name="Daum C."/>
            <person name="Ng V."/>
            <person name="Clum A."/>
            <person name="Ohm R."/>
            <person name="Martin F."/>
            <person name="Silar P."/>
            <person name="Natvig D."/>
            <person name="Lalanne C."/>
            <person name="Gautier V."/>
            <person name="Ament-Velasquez S.L."/>
            <person name="Kruys A."/>
            <person name="Hutchinson M.I."/>
            <person name="Powell A.J."/>
            <person name="Barry K."/>
            <person name="Miller A.N."/>
            <person name="Grigoriev I.V."/>
            <person name="Debuchy R."/>
            <person name="Gladieux P."/>
            <person name="Thoren M.H."/>
            <person name="Johannesson H."/>
        </authorList>
    </citation>
    <scope>NUCLEOTIDE SEQUENCE</scope>
    <source>
        <strain evidence="5">CBS 757.83</strain>
    </source>
</reference>
<reference evidence="5" key="1">
    <citation type="journal article" date="2023" name="Mol. Phylogenet. Evol.">
        <title>Genome-scale phylogeny and comparative genomics of the fungal order Sordariales.</title>
        <authorList>
            <person name="Hensen N."/>
            <person name="Bonometti L."/>
            <person name="Westerberg I."/>
            <person name="Brannstrom I.O."/>
            <person name="Guillou S."/>
            <person name="Cros-Aarteil S."/>
            <person name="Calhoun S."/>
            <person name="Haridas S."/>
            <person name="Kuo A."/>
            <person name="Mondo S."/>
            <person name="Pangilinan J."/>
            <person name="Riley R."/>
            <person name="LaButti K."/>
            <person name="Andreopoulos B."/>
            <person name="Lipzen A."/>
            <person name="Chen C."/>
            <person name="Yan M."/>
            <person name="Daum C."/>
            <person name="Ng V."/>
            <person name="Clum A."/>
            <person name="Steindorff A."/>
            <person name="Ohm R.A."/>
            <person name="Martin F."/>
            <person name="Silar P."/>
            <person name="Natvig D.O."/>
            <person name="Lalanne C."/>
            <person name="Gautier V."/>
            <person name="Ament-Velasquez S.L."/>
            <person name="Kruys A."/>
            <person name="Hutchinson M.I."/>
            <person name="Powell A.J."/>
            <person name="Barry K."/>
            <person name="Miller A.N."/>
            <person name="Grigoriev I.V."/>
            <person name="Debuchy R."/>
            <person name="Gladieux P."/>
            <person name="Hiltunen Thoren M."/>
            <person name="Johannesson H."/>
        </authorList>
    </citation>
    <scope>NUCLEOTIDE SEQUENCE</scope>
    <source>
        <strain evidence="5">CBS 757.83</strain>
    </source>
</reference>
<evidence type="ECO:0000256" key="1">
    <source>
        <dbReference type="ARBA" id="ARBA00022737"/>
    </source>
</evidence>
<feature type="domain" description="Nephrocystin 3-like N-terminal" evidence="3">
    <location>
        <begin position="272"/>
        <end position="447"/>
    </location>
</feature>
<dbReference type="InterPro" id="IPR056884">
    <property type="entry name" value="NPHP3-like_N"/>
</dbReference>
<accession>A0AAN6SYC8</accession>
<dbReference type="InterPro" id="IPR027417">
    <property type="entry name" value="P-loop_NTPase"/>
</dbReference>
<feature type="coiled-coil region" evidence="2">
    <location>
        <begin position="120"/>
        <end position="147"/>
    </location>
</feature>
<evidence type="ECO:0000259" key="3">
    <source>
        <dbReference type="Pfam" id="PF24883"/>
    </source>
</evidence>
<keyword evidence="2" id="KW-0175">Coiled coil</keyword>
<dbReference type="EMBL" id="MU863677">
    <property type="protein sequence ID" value="KAK4097349.1"/>
    <property type="molecule type" value="Genomic_DNA"/>
</dbReference>
<feature type="domain" description="DUF7791" evidence="4">
    <location>
        <begin position="557"/>
        <end position="669"/>
    </location>
</feature>
<evidence type="ECO:0008006" key="7">
    <source>
        <dbReference type="Google" id="ProtNLM"/>
    </source>
</evidence>
<name>A0AAN6SYC8_9PEZI</name>
<keyword evidence="1" id="KW-0677">Repeat</keyword>
<organism evidence="5 6">
    <name type="scientific">Parathielavia hyrcaniae</name>
    <dbReference type="NCBI Taxonomy" id="113614"/>
    <lineage>
        <taxon>Eukaryota</taxon>
        <taxon>Fungi</taxon>
        <taxon>Dikarya</taxon>
        <taxon>Ascomycota</taxon>
        <taxon>Pezizomycotina</taxon>
        <taxon>Sordariomycetes</taxon>
        <taxon>Sordariomycetidae</taxon>
        <taxon>Sordariales</taxon>
        <taxon>Chaetomiaceae</taxon>
        <taxon>Parathielavia</taxon>
    </lineage>
</organism>